<dbReference type="Proteomes" id="UP000198318">
    <property type="component" value="Unassembled WGS sequence"/>
</dbReference>
<proteinExistence type="predicted"/>
<dbReference type="EMBL" id="FZOR01000039">
    <property type="protein sequence ID" value="SNT52461.1"/>
    <property type="molecule type" value="Genomic_DNA"/>
</dbReference>
<evidence type="ECO:0000313" key="1">
    <source>
        <dbReference type="EMBL" id="SNT52461.1"/>
    </source>
</evidence>
<organism evidence="1 2">
    <name type="scientific">Actinomadura meyerae</name>
    <dbReference type="NCBI Taxonomy" id="240840"/>
    <lineage>
        <taxon>Bacteria</taxon>
        <taxon>Bacillati</taxon>
        <taxon>Actinomycetota</taxon>
        <taxon>Actinomycetes</taxon>
        <taxon>Streptosporangiales</taxon>
        <taxon>Thermomonosporaceae</taxon>
        <taxon>Actinomadura</taxon>
    </lineage>
</organism>
<sequence>MGRRRYRRLLVGPDAYRWRVGHQHTRDGRRLLDCRETLLLRREGRPGRVTVVFREGPGRIVPDGGPYTHSGSVYRAEDDVVLNLHRPRVVRALLDIAVGRGEDFWSSVEIDGWTVIDAVHAHLLGKSRFLVQHDYGMGGLWWWVWADSAEEIVDACAEVEVMDDPDIIRRARSWGDLEEVVLDRLPPDSALAHLRDQRSSYRDKPGYGELVGHDRVHLRMRDEDDERVMWLTEFGPDGRWTRQVEIRPGEHPVRSSAEDWPINPPLDLYDPQYLQYRITAAEFENAWDKAHPE</sequence>
<keyword evidence="2" id="KW-1185">Reference proteome</keyword>
<name>A0A239NC29_9ACTN</name>
<evidence type="ECO:0000313" key="2">
    <source>
        <dbReference type="Proteomes" id="UP000198318"/>
    </source>
</evidence>
<protein>
    <submittedName>
        <fullName evidence="1">Uncharacterized protein</fullName>
    </submittedName>
</protein>
<accession>A0A239NC29</accession>
<gene>
    <name evidence="1" type="ORF">SAMN05443665_103913</name>
</gene>
<reference evidence="1 2" key="1">
    <citation type="submission" date="2017-06" db="EMBL/GenBank/DDBJ databases">
        <authorList>
            <person name="Kim H.J."/>
            <person name="Triplett B.A."/>
        </authorList>
    </citation>
    <scope>NUCLEOTIDE SEQUENCE [LARGE SCALE GENOMIC DNA]</scope>
    <source>
        <strain evidence="1 2">DSM 44715</strain>
    </source>
</reference>
<dbReference type="AlphaFoldDB" id="A0A239NC29"/>
<dbReference type="RefSeq" id="WP_218826918.1">
    <property type="nucleotide sequence ID" value="NZ_FZOR01000039.1"/>
</dbReference>